<evidence type="ECO:0000313" key="2">
    <source>
        <dbReference type="EMBL" id="GBP70221.1"/>
    </source>
</evidence>
<keyword evidence="3" id="KW-1185">Reference proteome</keyword>
<feature type="region of interest" description="Disordered" evidence="1">
    <location>
        <begin position="36"/>
        <end position="56"/>
    </location>
</feature>
<gene>
    <name evidence="2" type="ORF">EVAR_7488_1</name>
</gene>
<reference evidence="2 3" key="1">
    <citation type="journal article" date="2019" name="Commun. Biol.">
        <title>The bagworm genome reveals a unique fibroin gene that provides high tensile strength.</title>
        <authorList>
            <person name="Kono N."/>
            <person name="Nakamura H."/>
            <person name="Ohtoshi R."/>
            <person name="Tomita M."/>
            <person name="Numata K."/>
            <person name="Arakawa K."/>
        </authorList>
    </citation>
    <scope>NUCLEOTIDE SEQUENCE [LARGE SCALE GENOMIC DNA]</scope>
</reference>
<dbReference type="AlphaFoldDB" id="A0A4C1Y1W7"/>
<evidence type="ECO:0000256" key="1">
    <source>
        <dbReference type="SAM" id="MobiDB-lite"/>
    </source>
</evidence>
<dbReference type="Proteomes" id="UP000299102">
    <property type="component" value="Unassembled WGS sequence"/>
</dbReference>
<organism evidence="2 3">
    <name type="scientific">Eumeta variegata</name>
    <name type="common">Bagworm moth</name>
    <name type="synonym">Eumeta japonica</name>
    <dbReference type="NCBI Taxonomy" id="151549"/>
    <lineage>
        <taxon>Eukaryota</taxon>
        <taxon>Metazoa</taxon>
        <taxon>Ecdysozoa</taxon>
        <taxon>Arthropoda</taxon>
        <taxon>Hexapoda</taxon>
        <taxon>Insecta</taxon>
        <taxon>Pterygota</taxon>
        <taxon>Neoptera</taxon>
        <taxon>Endopterygota</taxon>
        <taxon>Lepidoptera</taxon>
        <taxon>Glossata</taxon>
        <taxon>Ditrysia</taxon>
        <taxon>Tineoidea</taxon>
        <taxon>Psychidae</taxon>
        <taxon>Oiketicinae</taxon>
        <taxon>Eumeta</taxon>
    </lineage>
</organism>
<dbReference type="EMBL" id="BGZK01001067">
    <property type="protein sequence ID" value="GBP70221.1"/>
    <property type="molecule type" value="Genomic_DNA"/>
</dbReference>
<accession>A0A4C1Y1W7</accession>
<sequence length="118" mass="13191">MCIITDIASPRRDVLPNDDTKHDSRHLFERDLVVPKNERRLGGGGGRPPRPAPLPAPRCRAAVGGYTDGPELFLVWVFRSTKGIHCPISSDTEFESSTLARRLVVKDRCHQCGDDVWK</sequence>
<name>A0A4C1Y1W7_EUMVA</name>
<proteinExistence type="predicted"/>
<comment type="caution">
    <text evidence="2">The sequence shown here is derived from an EMBL/GenBank/DDBJ whole genome shotgun (WGS) entry which is preliminary data.</text>
</comment>
<protein>
    <submittedName>
        <fullName evidence="2">Uncharacterized protein</fullName>
    </submittedName>
</protein>
<evidence type="ECO:0000313" key="3">
    <source>
        <dbReference type="Proteomes" id="UP000299102"/>
    </source>
</evidence>